<organism evidence="2 3">
    <name type="scientific">Mortierella polycephala</name>
    <dbReference type="NCBI Taxonomy" id="41804"/>
    <lineage>
        <taxon>Eukaryota</taxon>
        <taxon>Fungi</taxon>
        <taxon>Fungi incertae sedis</taxon>
        <taxon>Mucoromycota</taxon>
        <taxon>Mortierellomycotina</taxon>
        <taxon>Mortierellomycetes</taxon>
        <taxon>Mortierellales</taxon>
        <taxon>Mortierellaceae</taxon>
        <taxon>Mortierella</taxon>
    </lineage>
</organism>
<comment type="caution">
    <text evidence="2">The sequence shown here is derived from an EMBL/GenBank/DDBJ whole genome shotgun (WGS) entry which is preliminary data.</text>
</comment>
<dbReference type="OrthoDB" id="2436654at2759"/>
<keyword evidence="3" id="KW-1185">Reference proteome</keyword>
<evidence type="ECO:0000313" key="3">
    <source>
        <dbReference type="Proteomes" id="UP000726737"/>
    </source>
</evidence>
<name>A0A9P6TU88_9FUNG</name>
<dbReference type="EMBL" id="JAAAJA010001776">
    <property type="protein sequence ID" value="KAG0246458.1"/>
    <property type="molecule type" value="Genomic_DNA"/>
</dbReference>
<accession>A0A9P6TU88</accession>
<evidence type="ECO:0000313" key="2">
    <source>
        <dbReference type="EMBL" id="KAG0246458.1"/>
    </source>
</evidence>
<dbReference type="Proteomes" id="UP000726737">
    <property type="component" value="Unassembled WGS sequence"/>
</dbReference>
<reference evidence="2" key="1">
    <citation type="journal article" date="2020" name="Fungal Divers.">
        <title>Resolving the Mortierellaceae phylogeny through synthesis of multi-gene phylogenetics and phylogenomics.</title>
        <authorList>
            <person name="Vandepol N."/>
            <person name="Liber J."/>
            <person name="Desiro A."/>
            <person name="Na H."/>
            <person name="Kennedy M."/>
            <person name="Barry K."/>
            <person name="Grigoriev I.V."/>
            <person name="Miller A.N."/>
            <person name="O'Donnell K."/>
            <person name="Stajich J.E."/>
            <person name="Bonito G."/>
        </authorList>
    </citation>
    <scope>NUCLEOTIDE SEQUENCE</scope>
    <source>
        <strain evidence="2">KOD948</strain>
    </source>
</reference>
<dbReference type="AlphaFoldDB" id="A0A9P6TU88"/>
<feature type="region of interest" description="Disordered" evidence="1">
    <location>
        <begin position="1"/>
        <end position="29"/>
    </location>
</feature>
<proteinExistence type="predicted"/>
<evidence type="ECO:0000256" key="1">
    <source>
        <dbReference type="SAM" id="MobiDB-lite"/>
    </source>
</evidence>
<protein>
    <submittedName>
        <fullName evidence="2">Uncharacterized protein</fullName>
    </submittedName>
</protein>
<sequence length="167" mass="19374">MATKKRGQYSTSVQRVPGKKRGIARTDVTAPRNKKFTKSELKALEKRRQEQFQLLLDSARNHDTESALVLPAQNTHQIQMVKVCLTIQKKLELIDIYEYLVLRQADVPQRVSYGTFGSLIGCDIAKTTMYSMHKRKEEFRAIAKNLPEETYYVLKRKQMNLEKVIVK</sequence>
<gene>
    <name evidence="2" type="ORF">BG011_002430</name>
</gene>